<protein>
    <submittedName>
        <fullName evidence="1">Uncharacterized protein</fullName>
    </submittedName>
</protein>
<reference evidence="1" key="4">
    <citation type="submission" date="2019-03" db="UniProtKB">
        <authorList>
            <consortium name="EnsemblPlants"/>
        </authorList>
    </citation>
    <scope>IDENTIFICATION</scope>
</reference>
<organism evidence="1 2">
    <name type="scientific">Aegilops tauschii subsp. strangulata</name>
    <name type="common">Goatgrass</name>
    <dbReference type="NCBI Taxonomy" id="200361"/>
    <lineage>
        <taxon>Eukaryota</taxon>
        <taxon>Viridiplantae</taxon>
        <taxon>Streptophyta</taxon>
        <taxon>Embryophyta</taxon>
        <taxon>Tracheophyta</taxon>
        <taxon>Spermatophyta</taxon>
        <taxon>Magnoliopsida</taxon>
        <taxon>Liliopsida</taxon>
        <taxon>Poales</taxon>
        <taxon>Poaceae</taxon>
        <taxon>BOP clade</taxon>
        <taxon>Pooideae</taxon>
        <taxon>Triticodae</taxon>
        <taxon>Triticeae</taxon>
        <taxon>Triticinae</taxon>
        <taxon>Aegilops</taxon>
    </lineage>
</organism>
<reference evidence="1" key="3">
    <citation type="journal article" date="2017" name="Nature">
        <title>Genome sequence of the progenitor of the wheat D genome Aegilops tauschii.</title>
        <authorList>
            <person name="Luo M.C."/>
            <person name="Gu Y.Q."/>
            <person name="Puiu D."/>
            <person name="Wang H."/>
            <person name="Twardziok S.O."/>
            <person name="Deal K.R."/>
            <person name="Huo N."/>
            <person name="Zhu T."/>
            <person name="Wang L."/>
            <person name="Wang Y."/>
            <person name="McGuire P.E."/>
            <person name="Liu S."/>
            <person name="Long H."/>
            <person name="Ramasamy R.K."/>
            <person name="Rodriguez J.C."/>
            <person name="Van S.L."/>
            <person name="Yuan L."/>
            <person name="Wang Z."/>
            <person name="Xia Z."/>
            <person name="Xiao L."/>
            <person name="Anderson O.D."/>
            <person name="Ouyang S."/>
            <person name="Liang Y."/>
            <person name="Zimin A.V."/>
            <person name="Pertea G."/>
            <person name="Qi P."/>
            <person name="Bennetzen J.L."/>
            <person name="Dai X."/>
            <person name="Dawson M.W."/>
            <person name="Muller H.G."/>
            <person name="Kugler K."/>
            <person name="Rivarola-Duarte L."/>
            <person name="Spannagl M."/>
            <person name="Mayer K.F.X."/>
            <person name="Lu F.H."/>
            <person name="Bevan M.W."/>
            <person name="Leroy P."/>
            <person name="Li P."/>
            <person name="You F.M."/>
            <person name="Sun Q."/>
            <person name="Liu Z."/>
            <person name="Lyons E."/>
            <person name="Wicker T."/>
            <person name="Salzberg S.L."/>
            <person name="Devos K.M."/>
            <person name="Dvorak J."/>
        </authorList>
    </citation>
    <scope>NUCLEOTIDE SEQUENCE [LARGE SCALE GENOMIC DNA]</scope>
    <source>
        <strain evidence="1">cv. AL8/78</strain>
    </source>
</reference>
<keyword evidence="2" id="KW-1185">Reference proteome</keyword>
<dbReference type="EnsemblPlants" id="AET3Gv20614200.6">
    <property type="protein sequence ID" value="AET3Gv20614200.6"/>
    <property type="gene ID" value="AET3Gv20614200"/>
</dbReference>
<proteinExistence type="predicted"/>
<reference evidence="2" key="2">
    <citation type="journal article" date="2017" name="Nat. Plants">
        <title>The Aegilops tauschii genome reveals multiple impacts of transposons.</title>
        <authorList>
            <person name="Zhao G."/>
            <person name="Zou C."/>
            <person name="Li K."/>
            <person name="Wang K."/>
            <person name="Li T."/>
            <person name="Gao L."/>
            <person name="Zhang X."/>
            <person name="Wang H."/>
            <person name="Yang Z."/>
            <person name="Liu X."/>
            <person name="Jiang W."/>
            <person name="Mao L."/>
            <person name="Kong X."/>
            <person name="Jiao Y."/>
            <person name="Jia J."/>
        </authorList>
    </citation>
    <scope>NUCLEOTIDE SEQUENCE [LARGE SCALE GENOMIC DNA]</scope>
    <source>
        <strain evidence="2">cv. AL8/78</strain>
    </source>
</reference>
<dbReference type="Proteomes" id="UP000015105">
    <property type="component" value="Chromosome 3D"/>
</dbReference>
<sequence length="74" mass="8296">MANLEREGAARSRGEERAGLFGFVPKRSGDEMDRSGRRWRTCGLSRFFRYHGTWGSISCDFFSSEAGISIEAGE</sequence>
<accession>A0A453F9A6</accession>
<reference evidence="1" key="5">
    <citation type="journal article" date="2021" name="G3 (Bethesda)">
        <title>Aegilops tauschii genome assembly Aet v5.0 features greater sequence contiguity and improved annotation.</title>
        <authorList>
            <person name="Wang L."/>
            <person name="Zhu T."/>
            <person name="Rodriguez J.C."/>
            <person name="Deal K.R."/>
            <person name="Dubcovsky J."/>
            <person name="McGuire P.E."/>
            <person name="Lux T."/>
            <person name="Spannagl M."/>
            <person name="Mayer K.F.X."/>
            <person name="Baldrich P."/>
            <person name="Meyers B.C."/>
            <person name="Huo N."/>
            <person name="Gu Y.Q."/>
            <person name="Zhou H."/>
            <person name="Devos K.M."/>
            <person name="Bennetzen J.L."/>
            <person name="Unver T."/>
            <person name="Budak H."/>
            <person name="Gulick P.J."/>
            <person name="Galiba G."/>
            <person name="Kalapos B."/>
            <person name="Nelson D.R."/>
            <person name="Li P."/>
            <person name="You F.M."/>
            <person name="Luo M.C."/>
            <person name="Dvorak J."/>
        </authorList>
    </citation>
    <scope>NUCLEOTIDE SEQUENCE [LARGE SCALE GENOMIC DNA]</scope>
    <source>
        <strain evidence="1">cv. AL8/78</strain>
    </source>
</reference>
<reference evidence="2" key="1">
    <citation type="journal article" date="2014" name="Science">
        <title>Ancient hybridizations among the ancestral genomes of bread wheat.</title>
        <authorList>
            <consortium name="International Wheat Genome Sequencing Consortium,"/>
            <person name="Marcussen T."/>
            <person name="Sandve S.R."/>
            <person name="Heier L."/>
            <person name="Spannagl M."/>
            <person name="Pfeifer M."/>
            <person name="Jakobsen K.S."/>
            <person name="Wulff B.B."/>
            <person name="Steuernagel B."/>
            <person name="Mayer K.F."/>
            <person name="Olsen O.A."/>
        </authorList>
    </citation>
    <scope>NUCLEOTIDE SEQUENCE [LARGE SCALE GENOMIC DNA]</scope>
    <source>
        <strain evidence="2">cv. AL8/78</strain>
    </source>
</reference>
<dbReference type="AlphaFoldDB" id="A0A453F9A6"/>
<evidence type="ECO:0000313" key="1">
    <source>
        <dbReference type="EnsemblPlants" id="AET3Gv20614200.6"/>
    </source>
</evidence>
<dbReference type="Gramene" id="AET3Gv20614200.6">
    <property type="protein sequence ID" value="AET3Gv20614200.6"/>
    <property type="gene ID" value="AET3Gv20614200"/>
</dbReference>
<evidence type="ECO:0000313" key="2">
    <source>
        <dbReference type="Proteomes" id="UP000015105"/>
    </source>
</evidence>
<name>A0A453F9A6_AEGTS</name>